<accession>A0ACB8AFN0</accession>
<name>A0ACB8AFN0_9AGAM</name>
<proteinExistence type="predicted"/>
<gene>
    <name evidence="1" type="ORF">BJ138DRAFT_1006428</name>
</gene>
<dbReference type="Proteomes" id="UP000790377">
    <property type="component" value="Unassembled WGS sequence"/>
</dbReference>
<evidence type="ECO:0000313" key="1">
    <source>
        <dbReference type="EMBL" id="KAH7911518.1"/>
    </source>
</evidence>
<organism evidence="1 2">
    <name type="scientific">Hygrophoropsis aurantiaca</name>
    <dbReference type="NCBI Taxonomy" id="72124"/>
    <lineage>
        <taxon>Eukaryota</taxon>
        <taxon>Fungi</taxon>
        <taxon>Dikarya</taxon>
        <taxon>Basidiomycota</taxon>
        <taxon>Agaricomycotina</taxon>
        <taxon>Agaricomycetes</taxon>
        <taxon>Agaricomycetidae</taxon>
        <taxon>Boletales</taxon>
        <taxon>Coniophorineae</taxon>
        <taxon>Hygrophoropsidaceae</taxon>
        <taxon>Hygrophoropsis</taxon>
    </lineage>
</organism>
<dbReference type="EMBL" id="MU267675">
    <property type="protein sequence ID" value="KAH7911518.1"/>
    <property type="molecule type" value="Genomic_DNA"/>
</dbReference>
<reference evidence="1" key="1">
    <citation type="journal article" date="2021" name="New Phytol.">
        <title>Evolutionary innovations through gain and loss of genes in the ectomycorrhizal Boletales.</title>
        <authorList>
            <person name="Wu G."/>
            <person name="Miyauchi S."/>
            <person name="Morin E."/>
            <person name="Kuo A."/>
            <person name="Drula E."/>
            <person name="Varga T."/>
            <person name="Kohler A."/>
            <person name="Feng B."/>
            <person name="Cao Y."/>
            <person name="Lipzen A."/>
            <person name="Daum C."/>
            <person name="Hundley H."/>
            <person name="Pangilinan J."/>
            <person name="Johnson J."/>
            <person name="Barry K."/>
            <person name="LaButti K."/>
            <person name="Ng V."/>
            <person name="Ahrendt S."/>
            <person name="Min B."/>
            <person name="Choi I.G."/>
            <person name="Park H."/>
            <person name="Plett J.M."/>
            <person name="Magnuson J."/>
            <person name="Spatafora J.W."/>
            <person name="Nagy L.G."/>
            <person name="Henrissat B."/>
            <person name="Grigoriev I.V."/>
            <person name="Yang Z.L."/>
            <person name="Xu J."/>
            <person name="Martin F.M."/>
        </authorList>
    </citation>
    <scope>NUCLEOTIDE SEQUENCE</scope>
    <source>
        <strain evidence="1">ATCC 28755</strain>
    </source>
</reference>
<sequence length="276" mass="30834">MSWLKAREWASGVEYSSLFHSGLRAISLSPSPRSRAASTTSSSAEKRSRRSSVISLSSRLLKRRTFTSKSSGSSSTSTSTSPSPPPPSSAKKPRPSSMFVRPTKDLSDLWSTGGDIFTSDGPDHLDDFLPPMTDTVDPFSASPESRSFFVSLGDPTPTSTYIPPPPFIPASKLDTESFLSLASNSPELRTRALPRRERPVSMPLPPRSRRSSVHYRREKERERDRERLDPAWMLEESSPELGPLDGGDDVHIDVLHLEERADWRQFHVDWLLDHET</sequence>
<keyword evidence="2" id="KW-1185">Reference proteome</keyword>
<protein>
    <submittedName>
        <fullName evidence="1">Uncharacterized protein</fullName>
    </submittedName>
</protein>
<comment type="caution">
    <text evidence="1">The sequence shown here is derived from an EMBL/GenBank/DDBJ whole genome shotgun (WGS) entry which is preliminary data.</text>
</comment>
<evidence type="ECO:0000313" key="2">
    <source>
        <dbReference type="Proteomes" id="UP000790377"/>
    </source>
</evidence>